<reference evidence="2 3" key="1">
    <citation type="submission" date="2021-06" db="EMBL/GenBank/DDBJ databases">
        <title>Enterococcus alishanensis sp. nov., a novel lactic acid bacterium isolated from fresh coffee beans.</title>
        <authorList>
            <person name="Chen Y.-S."/>
        </authorList>
    </citation>
    <scope>NUCLEOTIDE SEQUENCE [LARGE SCALE GENOMIC DNA]</scope>
    <source>
        <strain evidence="2 3">ALS3</strain>
    </source>
</reference>
<keyword evidence="1" id="KW-0472">Membrane</keyword>
<evidence type="ECO:0000313" key="2">
    <source>
        <dbReference type="EMBL" id="MBV7391811.1"/>
    </source>
</evidence>
<keyword evidence="1" id="KW-0812">Transmembrane</keyword>
<dbReference type="CDD" id="cd12827">
    <property type="entry name" value="EcCorA_ZntB-like_u2"/>
    <property type="match status" value="1"/>
</dbReference>
<organism evidence="2 3">
    <name type="scientific">Enterococcus alishanensis</name>
    <dbReference type="NCBI Taxonomy" id="1303817"/>
    <lineage>
        <taxon>Bacteria</taxon>
        <taxon>Bacillati</taxon>
        <taxon>Bacillota</taxon>
        <taxon>Bacilli</taxon>
        <taxon>Lactobacillales</taxon>
        <taxon>Enterococcaceae</taxon>
        <taxon>Enterococcus</taxon>
    </lineage>
</organism>
<comment type="caution">
    <text evidence="2">The sequence shown here is derived from an EMBL/GenBank/DDBJ whole genome shotgun (WGS) entry which is preliminary data.</text>
</comment>
<evidence type="ECO:0000256" key="1">
    <source>
        <dbReference type="SAM" id="Phobius"/>
    </source>
</evidence>
<dbReference type="InterPro" id="IPR047199">
    <property type="entry name" value="CorA-like"/>
</dbReference>
<proteinExistence type="predicted"/>
<accession>A0ABS6TFY4</accession>
<name>A0ABS6TFY4_9ENTE</name>
<dbReference type="Pfam" id="PF01544">
    <property type="entry name" value="CorA"/>
    <property type="match status" value="1"/>
</dbReference>
<dbReference type="PANTHER" id="PTHR47891:SF1">
    <property type="entry name" value="CORA-MAGNESIUM AND COBALT TRANSPORTER"/>
    <property type="match status" value="1"/>
</dbReference>
<dbReference type="EMBL" id="JAHUZB010000006">
    <property type="protein sequence ID" value="MBV7391811.1"/>
    <property type="molecule type" value="Genomic_DNA"/>
</dbReference>
<sequence length="298" mass="34447">MTTAKAQNFNWINLDSDTFGEDSKVYQEYGIDEEVLNYALDKNERARVEYDDQLQMFILIYNVPKLKKIYNHYETVPLTFLVRGQNLITISNQENGYLVETIKNLLMKHPDLSLYKFLFTILFIISDLYFPMVEEMNADRQLISNRLKEKTSKNNLLALSDLETGIVYLISAAKQNTVLLEQIKTNPIYHSINAIEREQLEDTLIEAKQLVEMTELASEILHGISGTYNNILNNNLNDTMKILTVLSLLLTIPTIVTGFFGMNVPLPFEHDLSGWWFIIIISVVGWFGFSFILRQILK</sequence>
<dbReference type="Proteomes" id="UP000774130">
    <property type="component" value="Unassembled WGS sequence"/>
</dbReference>
<gene>
    <name evidence="2" type="ORF">KUA55_14070</name>
</gene>
<keyword evidence="1" id="KW-1133">Transmembrane helix</keyword>
<evidence type="ECO:0000313" key="3">
    <source>
        <dbReference type="Proteomes" id="UP000774130"/>
    </source>
</evidence>
<feature type="transmembrane region" description="Helical" evidence="1">
    <location>
        <begin position="274"/>
        <end position="293"/>
    </location>
</feature>
<dbReference type="InterPro" id="IPR002523">
    <property type="entry name" value="MgTranspt_CorA/ZnTranspt_ZntB"/>
</dbReference>
<dbReference type="PANTHER" id="PTHR47891">
    <property type="entry name" value="TRANSPORTER-RELATED"/>
    <property type="match status" value="1"/>
</dbReference>
<feature type="transmembrane region" description="Helical" evidence="1">
    <location>
        <begin position="242"/>
        <end position="262"/>
    </location>
</feature>
<protein>
    <submittedName>
        <fullName evidence="2">Magnesium transporter CorA family protein</fullName>
    </submittedName>
</protein>
<keyword evidence="3" id="KW-1185">Reference proteome</keyword>